<dbReference type="Pfam" id="PF01822">
    <property type="entry name" value="WSC"/>
    <property type="match status" value="4"/>
</dbReference>
<sequence length="382" mass="40514">MVHRMLLTVYHNPTIQGPETNPGVNGFASKDATRSVPYDEMTVARCTAACSGAGFTMAGLEYGGECSGNPGTGTSTPASSSSPAIPSVPGHLPIVVFGLEYGQECFCGNSFNSGSIAAPITDCNMPCAGNPFEFCGAGNRLSVYTRDLTSLPSVTGSTLSLSSTTMTTLSTSGCWVDGANGRILSHQVPDDPDMTRRSCVQACSNLGFAIAGAQYHTQCFAVISSQTEAFSRLTRRPLRMGVFSVEAPAALSPPAPQKTGLNGSWEYVGCARDNINNKRTFPWQLYFPGTLDANRCLAKCAEFGYMAGGLEYGEECYCGDPSDFFDGGSSFVDDAECNIVCAGNSKYLCGGGSRITTYFWKGDPLYEWSWPQTPPKPEATSS</sequence>
<feature type="domain" description="WSC" evidence="2">
    <location>
        <begin position="264"/>
        <end position="361"/>
    </location>
</feature>
<dbReference type="AlphaFoldDB" id="A0A9P1H5P7"/>
<dbReference type="OrthoDB" id="5985073at2759"/>
<evidence type="ECO:0000259" key="2">
    <source>
        <dbReference type="PROSITE" id="PS51212"/>
    </source>
</evidence>
<name>A0A9P1H5P7_9PEZI</name>
<keyword evidence="1" id="KW-0677">Repeat</keyword>
<evidence type="ECO:0000256" key="1">
    <source>
        <dbReference type="ARBA" id="ARBA00022737"/>
    </source>
</evidence>
<dbReference type="Proteomes" id="UP000838763">
    <property type="component" value="Unassembled WGS sequence"/>
</dbReference>
<organism evidence="3 4">
    <name type="scientific">Parascedosporium putredinis</name>
    <dbReference type="NCBI Taxonomy" id="1442378"/>
    <lineage>
        <taxon>Eukaryota</taxon>
        <taxon>Fungi</taxon>
        <taxon>Dikarya</taxon>
        <taxon>Ascomycota</taxon>
        <taxon>Pezizomycotina</taxon>
        <taxon>Sordariomycetes</taxon>
        <taxon>Hypocreomycetidae</taxon>
        <taxon>Microascales</taxon>
        <taxon>Microascaceae</taxon>
        <taxon>Parascedosporium</taxon>
    </lineage>
</organism>
<feature type="domain" description="WSC" evidence="2">
    <location>
        <begin position="59"/>
        <end position="147"/>
    </location>
</feature>
<dbReference type="PANTHER" id="PTHR45964">
    <property type="entry name" value="WSCD FAMILY MEMBER CG9164"/>
    <property type="match status" value="1"/>
</dbReference>
<protein>
    <recommendedName>
        <fullName evidence="2">WSC domain-containing protein</fullName>
    </recommendedName>
</protein>
<evidence type="ECO:0000313" key="3">
    <source>
        <dbReference type="EMBL" id="CAI4216450.1"/>
    </source>
</evidence>
<keyword evidence="4" id="KW-1185">Reference proteome</keyword>
<gene>
    <name evidence="3" type="ORF">PPNO1_LOCUS6104</name>
</gene>
<comment type="caution">
    <text evidence="3">The sequence shown here is derived from an EMBL/GenBank/DDBJ whole genome shotgun (WGS) entry which is preliminary data.</text>
</comment>
<dbReference type="InterPro" id="IPR002889">
    <property type="entry name" value="WSC_carb-bd"/>
</dbReference>
<dbReference type="PROSITE" id="PS51212">
    <property type="entry name" value="WSC"/>
    <property type="match status" value="2"/>
</dbReference>
<proteinExistence type="predicted"/>
<dbReference type="PANTHER" id="PTHR45964:SF5">
    <property type="entry name" value="WSCD FAMILY MEMBER CG9164"/>
    <property type="match status" value="1"/>
</dbReference>
<dbReference type="EMBL" id="CALLCH030000015">
    <property type="protein sequence ID" value="CAI4216450.1"/>
    <property type="molecule type" value="Genomic_DNA"/>
</dbReference>
<accession>A0A9P1H5P7</accession>
<dbReference type="SMART" id="SM00321">
    <property type="entry name" value="WSC"/>
    <property type="match status" value="2"/>
</dbReference>
<reference evidence="3" key="1">
    <citation type="submission" date="2022-11" db="EMBL/GenBank/DDBJ databases">
        <authorList>
            <person name="Scott C."/>
            <person name="Bruce N."/>
        </authorList>
    </citation>
    <scope>NUCLEOTIDE SEQUENCE</scope>
</reference>
<evidence type="ECO:0000313" key="4">
    <source>
        <dbReference type="Proteomes" id="UP000838763"/>
    </source>
</evidence>
<dbReference type="InterPro" id="IPR051589">
    <property type="entry name" value="Sialate-O-sulfotransferase"/>
</dbReference>